<gene>
    <name evidence="1" type="ORF">B0A50_06287</name>
</gene>
<dbReference type="AlphaFoldDB" id="A0A4U0TT92"/>
<keyword evidence="2" id="KW-1185">Reference proteome</keyword>
<reference evidence="1 2" key="1">
    <citation type="submission" date="2017-03" db="EMBL/GenBank/DDBJ databases">
        <title>Genomes of endolithic fungi from Antarctica.</title>
        <authorList>
            <person name="Coleine C."/>
            <person name="Masonjones S."/>
            <person name="Stajich J.E."/>
        </authorList>
    </citation>
    <scope>NUCLEOTIDE SEQUENCE [LARGE SCALE GENOMIC DNA]</scope>
    <source>
        <strain evidence="1 2">CCFEE 6315</strain>
    </source>
</reference>
<comment type="caution">
    <text evidence="1">The sequence shown here is derived from an EMBL/GenBank/DDBJ whole genome shotgun (WGS) entry which is preliminary data.</text>
</comment>
<evidence type="ECO:0000313" key="2">
    <source>
        <dbReference type="Proteomes" id="UP000308549"/>
    </source>
</evidence>
<accession>A0A4U0TT92</accession>
<organism evidence="1 2">
    <name type="scientific">Salinomyces thailandicus</name>
    <dbReference type="NCBI Taxonomy" id="706561"/>
    <lineage>
        <taxon>Eukaryota</taxon>
        <taxon>Fungi</taxon>
        <taxon>Dikarya</taxon>
        <taxon>Ascomycota</taxon>
        <taxon>Pezizomycotina</taxon>
        <taxon>Dothideomycetes</taxon>
        <taxon>Dothideomycetidae</taxon>
        <taxon>Mycosphaerellales</taxon>
        <taxon>Teratosphaeriaceae</taxon>
        <taxon>Salinomyces</taxon>
    </lineage>
</organism>
<dbReference type="OrthoDB" id="3942661at2759"/>
<dbReference type="Proteomes" id="UP000308549">
    <property type="component" value="Unassembled WGS sequence"/>
</dbReference>
<proteinExistence type="predicted"/>
<sequence length="332" mass="37715">MTFLGASEYEQVIRLEATYDHDVLVPPGYIFVSDWKPVAARQYVRETTLARGRILYEVWNTWANAILGYACPEDILTEAKAYRPSSVLSLWPEEPGRARCSLQHNYDRVKHQFPLAPHVAAKAVAEHLSDRSRACPIKKRDVEDAVVEHVKLKWTSHGFRGLHMHQRPQEVEELVRPRVRDVLRSWLDEHARGDALIQLWDRHGLRESSDDREKKALDDLSFETCSLTCCIIATGHIIGLQQMKGYVAYVRLGDPAKRSWVGDLSAASVKVEAPRDAFSVNSLERTQRQAASGSAAHMTFWTSGYIDCNRFASAINFYCDDNAGTEVESDEW</sequence>
<name>A0A4U0TT92_9PEZI</name>
<evidence type="ECO:0000313" key="1">
    <source>
        <dbReference type="EMBL" id="TKA25420.1"/>
    </source>
</evidence>
<protein>
    <submittedName>
        <fullName evidence="1">Uncharacterized protein</fullName>
    </submittedName>
</protein>
<dbReference type="EMBL" id="NAJL01000035">
    <property type="protein sequence ID" value="TKA25420.1"/>
    <property type="molecule type" value="Genomic_DNA"/>
</dbReference>